<dbReference type="PANTHER" id="PTHR30290:SF10">
    <property type="entry name" value="PERIPLASMIC OLIGOPEPTIDE-BINDING PROTEIN-RELATED"/>
    <property type="match status" value="1"/>
</dbReference>
<dbReference type="EMBL" id="FNTX01000002">
    <property type="protein sequence ID" value="SEE71792.1"/>
    <property type="molecule type" value="Genomic_DNA"/>
</dbReference>
<dbReference type="Gene3D" id="3.90.76.10">
    <property type="entry name" value="Dipeptide-binding Protein, Domain 1"/>
    <property type="match status" value="1"/>
</dbReference>
<keyword evidence="8" id="KW-1185">Reference proteome</keyword>
<evidence type="ECO:0000256" key="3">
    <source>
        <dbReference type="ARBA" id="ARBA00022448"/>
    </source>
</evidence>
<dbReference type="AlphaFoldDB" id="A0A1H5L3Z9"/>
<accession>A0A1H5L3Z9</accession>
<dbReference type="STRING" id="648782.SAMN04488554_2604"/>
<comment type="subcellular location">
    <subcellularLocation>
        <location evidence="1">Cell envelope</location>
    </subcellularLocation>
</comment>
<dbReference type="GO" id="GO:0043190">
    <property type="term" value="C:ATP-binding cassette (ABC) transporter complex"/>
    <property type="evidence" value="ECO:0007669"/>
    <property type="project" value="InterPro"/>
</dbReference>
<dbReference type="Gene3D" id="3.10.105.10">
    <property type="entry name" value="Dipeptide-binding Protein, Domain 3"/>
    <property type="match status" value="1"/>
</dbReference>
<feature type="domain" description="Solute-binding protein family 5" evidence="6">
    <location>
        <begin position="83"/>
        <end position="429"/>
    </location>
</feature>
<feature type="signal peptide" evidence="5">
    <location>
        <begin position="1"/>
        <end position="24"/>
    </location>
</feature>
<evidence type="ECO:0000313" key="7">
    <source>
        <dbReference type="EMBL" id="SEE71792.1"/>
    </source>
</evidence>
<keyword evidence="4 5" id="KW-0732">Signal</keyword>
<sequence length="512" mass="54363">MSRYPRSRAVSVLALTATGALALAACSSSDTPGGGEDAPQELVVGVTTDVDTLVPWTATQFQAVNVLQNLYGSLTEFDSDLAVVPGLAEEWETSEDGLTVTFHLRDDVTFTDGSEFDAEDVVASYTTIMDEETAAVSAANLASVENIEATDERTVTFTLSAPDASLPSKLAPVTLAILPSDVDLDALESEPVGTGPFALDARTPNESLVLASNPDYWRGAPELDTVEFRVIPDQSAIVSALQAGNVHMSVFDDPLVADTIGGSVTVTETPQLGYHVLQMNARTAPLDDRDVRLAIACAIDRQEVLDTAALGAGEVTGPITSPAFRSDPSARPCPEGDPATAREYLAAAGYEDGLTLSAIVMQDGYATAVAEAENIQAQLAEVGITLEIEALESGSYVDRWIAADFELAVALNGGQPDPDAMYGRYFPSHGNLNTVAGYSSDTLDDLFAQGQAELDPDARVAIYDEISRELENQAAWVWMFTSYNYTATAEGVSGFTPMPNNSLQYLRDTTIQ</sequence>
<dbReference type="Pfam" id="PF00496">
    <property type="entry name" value="SBP_bac_5"/>
    <property type="match status" value="1"/>
</dbReference>
<evidence type="ECO:0000256" key="4">
    <source>
        <dbReference type="ARBA" id="ARBA00022729"/>
    </source>
</evidence>
<evidence type="ECO:0000256" key="5">
    <source>
        <dbReference type="SAM" id="SignalP"/>
    </source>
</evidence>
<dbReference type="Gene3D" id="3.40.190.10">
    <property type="entry name" value="Periplasmic binding protein-like II"/>
    <property type="match status" value="1"/>
</dbReference>
<evidence type="ECO:0000259" key="6">
    <source>
        <dbReference type="Pfam" id="PF00496"/>
    </source>
</evidence>
<dbReference type="PANTHER" id="PTHR30290">
    <property type="entry name" value="PERIPLASMIC BINDING COMPONENT OF ABC TRANSPORTER"/>
    <property type="match status" value="1"/>
</dbReference>
<gene>
    <name evidence="7" type="ORF">SAMN04488554_2604</name>
</gene>
<proteinExistence type="inferred from homology"/>
<dbReference type="RefSeq" id="WP_089773536.1">
    <property type="nucleotide sequence ID" value="NZ_FNTX01000002.1"/>
</dbReference>
<dbReference type="PIRSF" id="PIRSF002741">
    <property type="entry name" value="MppA"/>
    <property type="match status" value="1"/>
</dbReference>
<dbReference type="GO" id="GO:0030313">
    <property type="term" value="C:cell envelope"/>
    <property type="evidence" value="ECO:0007669"/>
    <property type="project" value="UniProtKB-SubCell"/>
</dbReference>
<name>A0A1H5L3Z9_9MICO</name>
<dbReference type="GO" id="GO:0042597">
    <property type="term" value="C:periplasmic space"/>
    <property type="evidence" value="ECO:0007669"/>
    <property type="project" value="UniProtKB-ARBA"/>
</dbReference>
<keyword evidence="3" id="KW-0813">Transport</keyword>
<dbReference type="InterPro" id="IPR039424">
    <property type="entry name" value="SBP_5"/>
</dbReference>
<comment type="similarity">
    <text evidence="2">Belongs to the bacterial solute-binding protein 5 family.</text>
</comment>
<dbReference type="OrthoDB" id="3225986at2"/>
<reference evidence="8" key="1">
    <citation type="submission" date="2016-10" db="EMBL/GenBank/DDBJ databases">
        <authorList>
            <person name="Varghese N."/>
            <person name="Submissions S."/>
        </authorList>
    </citation>
    <scope>NUCLEOTIDE SEQUENCE [LARGE SCALE GENOMIC DNA]</scope>
    <source>
        <strain evidence="8">DSM 21368</strain>
    </source>
</reference>
<dbReference type="Proteomes" id="UP000199220">
    <property type="component" value="Unassembled WGS sequence"/>
</dbReference>
<dbReference type="SUPFAM" id="SSF53850">
    <property type="entry name" value="Periplasmic binding protein-like II"/>
    <property type="match status" value="1"/>
</dbReference>
<organism evidence="7 8">
    <name type="scientific">Ruania alba</name>
    <dbReference type="NCBI Taxonomy" id="648782"/>
    <lineage>
        <taxon>Bacteria</taxon>
        <taxon>Bacillati</taxon>
        <taxon>Actinomycetota</taxon>
        <taxon>Actinomycetes</taxon>
        <taxon>Micrococcales</taxon>
        <taxon>Ruaniaceae</taxon>
        <taxon>Ruania</taxon>
    </lineage>
</organism>
<evidence type="ECO:0000256" key="2">
    <source>
        <dbReference type="ARBA" id="ARBA00005695"/>
    </source>
</evidence>
<dbReference type="InterPro" id="IPR000914">
    <property type="entry name" value="SBP_5_dom"/>
</dbReference>
<feature type="chain" id="PRO_5011502377" evidence="5">
    <location>
        <begin position="25"/>
        <end position="512"/>
    </location>
</feature>
<evidence type="ECO:0000313" key="8">
    <source>
        <dbReference type="Proteomes" id="UP000199220"/>
    </source>
</evidence>
<dbReference type="GO" id="GO:0015833">
    <property type="term" value="P:peptide transport"/>
    <property type="evidence" value="ECO:0007669"/>
    <property type="project" value="TreeGrafter"/>
</dbReference>
<evidence type="ECO:0000256" key="1">
    <source>
        <dbReference type="ARBA" id="ARBA00004196"/>
    </source>
</evidence>
<dbReference type="InterPro" id="IPR030678">
    <property type="entry name" value="Peptide/Ni-bd"/>
</dbReference>
<dbReference type="GO" id="GO:1904680">
    <property type="term" value="F:peptide transmembrane transporter activity"/>
    <property type="evidence" value="ECO:0007669"/>
    <property type="project" value="TreeGrafter"/>
</dbReference>
<protein>
    <submittedName>
        <fullName evidence="7">Peptide/nickel transport system substrate-binding protein</fullName>
    </submittedName>
</protein>
<dbReference type="PROSITE" id="PS51257">
    <property type="entry name" value="PROKAR_LIPOPROTEIN"/>
    <property type="match status" value="1"/>
</dbReference>